<proteinExistence type="predicted"/>
<dbReference type="RefSeq" id="XP_041781314.1">
    <property type="nucleotide sequence ID" value="XM_041925380.1"/>
</dbReference>
<accession>A0A182V4A0</accession>
<dbReference type="InterPro" id="IPR041201">
    <property type="entry name" value="PTPRJ_TM"/>
</dbReference>
<evidence type="ECO:0000256" key="9">
    <source>
        <dbReference type="ARBA" id="ARBA00023136"/>
    </source>
</evidence>
<keyword evidence="4" id="KW-0732">Signal</keyword>
<dbReference type="InterPro" id="IPR000242">
    <property type="entry name" value="PTP_cat"/>
</dbReference>
<feature type="domain" description="Tyrosine-protein phosphatase" evidence="12">
    <location>
        <begin position="1137"/>
        <end position="1400"/>
    </location>
</feature>
<dbReference type="PROSITE" id="PS00383">
    <property type="entry name" value="TYR_PHOSPHATASE_1"/>
    <property type="match status" value="1"/>
</dbReference>
<keyword evidence="10" id="KW-0325">Glycoprotein</keyword>
<dbReference type="VEuPathDB" id="VectorBase:AMEM21_013142"/>
<evidence type="ECO:0000256" key="3">
    <source>
        <dbReference type="ARBA" id="ARBA00022692"/>
    </source>
</evidence>
<dbReference type="InterPro" id="IPR000387">
    <property type="entry name" value="Tyr_Pase_dom"/>
</dbReference>
<keyword evidence="7" id="KW-0904">Protein phosphatase</keyword>
<dbReference type="InterPro" id="IPR003595">
    <property type="entry name" value="Tyr_Pase_cat"/>
</dbReference>
<evidence type="ECO:0000256" key="4">
    <source>
        <dbReference type="ARBA" id="ARBA00022729"/>
    </source>
</evidence>
<dbReference type="SMART" id="SM00194">
    <property type="entry name" value="PTPc"/>
    <property type="match status" value="1"/>
</dbReference>
<dbReference type="PROSITE" id="PS50055">
    <property type="entry name" value="TYR_PHOSPHATASE_PTP"/>
    <property type="match status" value="1"/>
</dbReference>
<dbReference type="RefSeq" id="XP_041781315.1">
    <property type="nucleotide sequence ID" value="XM_041925381.1"/>
</dbReference>
<evidence type="ECO:0000256" key="2">
    <source>
        <dbReference type="ARBA" id="ARBA00013064"/>
    </source>
</evidence>
<dbReference type="RefSeq" id="XP_041781318.1">
    <property type="nucleotide sequence ID" value="XM_041925384.1"/>
</dbReference>
<dbReference type="Gene3D" id="2.60.40.10">
    <property type="entry name" value="Immunoglobulins"/>
    <property type="match status" value="3"/>
</dbReference>
<dbReference type="FunFam" id="2.60.40.10:FF:002980">
    <property type="entry name" value="AGAP011650-PA"/>
    <property type="match status" value="1"/>
</dbReference>
<feature type="domain" description="Tyrosine specific protein phosphatases" evidence="13">
    <location>
        <begin position="1317"/>
        <end position="1391"/>
    </location>
</feature>
<dbReference type="SMART" id="SM00404">
    <property type="entry name" value="PTPc_motif"/>
    <property type="match status" value="1"/>
</dbReference>
<dbReference type="Pfam" id="PF18861">
    <property type="entry name" value="PTP_tm"/>
    <property type="match status" value="1"/>
</dbReference>
<dbReference type="RefSeq" id="XP_041781317.1">
    <property type="nucleotide sequence ID" value="XM_041925383.1"/>
</dbReference>
<dbReference type="Gene3D" id="3.90.190.10">
    <property type="entry name" value="Protein tyrosine phosphatase superfamily"/>
    <property type="match status" value="1"/>
</dbReference>
<name>A0A182V4A0_ANOME</name>
<dbReference type="EC" id="3.1.3.48" evidence="2"/>
<dbReference type="InterPro" id="IPR029021">
    <property type="entry name" value="Prot-tyrosine_phosphatase-like"/>
</dbReference>
<dbReference type="SMART" id="SM00060">
    <property type="entry name" value="FN3"/>
    <property type="match status" value="4"/>
</dbReference>
<evidence type="ECO:0000259" key="14">
    <source>
        <dbReference type="PROSITE" id="PS50853"/>
    </source>
</evidence>
<dbReference type="Pfam" id="PF00041">
    <property type="entry name" value="fn3"/>
    <property type="match status" value="2"/>
</dbReference>
<dbReference type="InterPro" id="IPR050713">
    <property type="entry name" value="RTP_Phos/Ushers"/>
</dbReference>
<protein>
    <recommendedName>
        <fullName evidence="2">protein-tyrosine-phosphatase</fullName>
        <ecNumber evidence="2">3.1.3.48</ecNumber>
    </recommendedName>
</protein>
<dbReference type="PANTHER" id="PTHR46957:SF3">
    <property type="entry name" value="CYTOKINE RECEPTOR"/>
    <property type="match status" value="1"/>
</dbReference>
<evidence type="ECO:0000256" key="10">
    <source>
        <dbReference type="ARBA" id="ARBA00023180"/>
    </source>
</evidence>
<dbReference type="InterPro" id="IPR036116">
    <property type="entry name" value="FN3_sf"/>
</dbReference>
<evidence type="ECO:0000256" key="6">
    <source>
        <dbReference type="ARBA" id="ARBA00022801"/>
    </source>
</evidence>
<evidence type="ECO:0000256" key="5">
    <source>
        <dbReference type="ARBA" id="ARBA00022737"/>
    </source>
</evidence>
<dbReference type="PROSITE" id="PS50056">
    <property type="entry name" value="TYR_PHOSPHATASE_2"/>
    <property type="match status" value="1"/>
</dbReference>
<dbReference type="GO" id="GO:0016020">
    <property type="term" value="C:membrane"/>
    <property type="evidence" value="ECO:0007669"/>
    <property type="project" value="UniProtKB-SubCell"/>
</dbReference>
<dbReference type="FunFam" id="3.90.190.10:FF:000101">
    <property type="entry name" value="phosphatidylinositol phosphatase PTPRQ"/>
    <property type="match status" value="1"/>
</dbReference>
<feature type="domain" description="Fibronectin type-III" evidence="14">
    <location>
        <begin position="666"/>
        <end position="784"/>
    </location>
</feature>
<evidence type="ECO:0000256" key="1">
    <source>
        <dbReference type="ARBA" id="ARBA00004479"/>
    </source>
</evidence>
<dbReference type="EnsemblMetazoa" id="AMEM008593-RA">
    <property type="protein sequence ID" value="AMEM008593-PA"/>
    <property type="gene ID" value="AMEM008593"/>
</dbReference>
<evidence type="ECO:0000259" key="12">
    <source>
        <dbReference type="PROSITE" id="PS50055"/>
    </source>
</evidence>
<dbReference type="Proteomes" id="UP000075903">
    <property type="component" value="Unassembled WGS sequence"/>
</dbReference>
<feature type="domain" description="Fibronectin type-III" evidence="14">
    <location>
        <begin position="460"/>
        <end position="556"/>
    </location>
</feature>
<dbReference type="GO" id="GO:0009653">
    <property type="term" value="P:anatomical structure morphogenesis"/>
    <property type="evidence" value="ECO:0007669"/>
    <property type="project" value="UniProtKB-ARBA"/>
</dbReference>
<organism evidence="15 16">
    <name type="scientific">Anopheles merus</name>
    <name type="common">Mosquito</name>
    <dbReference type="NCBI Taxonomy" id="30066"/>
    <lineage>
        <taxon>Eukaryota</taxon>
        <taxon>Metazoa</taxon>
        <taxon>Ecdysozoa</taxon>
        <taxon>Arthropoda</taxon>
        <taxon>Hexapoda</taxon>
        <taxon>Insecta</taxon>
        <taxon>Pterygota</taxon>
        <taxon>Neoptera</taxon>
        <taxon>Endopterygota</taxon>
        <taxon>Diptera</taxon>
        <taxon>Nematocera</taxon>
        <taxon>Culicoidea</taxon>
        <taxon>Culicidae</taxon>
        <taxon>Anophelinae</taxon>
        <taxon>Anopheles</taxon>
    </lineage>
</organism>
<keyword evidence="3 11" id="KW-0812">Transmembrane</keyword>
<evidence type="ECO:0000313" key="16">
    <source>
        <dbReference type="Proteomes" id="UP000075903"/>
    </source>
</evidence>
<dbReference type="InterPro" id="IPR003961">
    <property type="entry name" value="FN3_dom"/>
</dbReference>
<feature type="transmembrane region" description="Helical" evidence="11">
    <location>
        <begin position="1071"/>
        <end position="1094"/>
    </location>
</feature>
<evidence type="ECO:0000256" key="11">
    <source>
        <dbReference type="SAM" id="Phobius"/>
    </source>
</evidence>
<keyword evidence="16" id="KW-1185">Reference proteome</keyword>
<dbReference type="Pfam" id="PF00102">
    <property type="entry name" value="Y_phosphatase"/>
    <property type="match status" value="1"/>
</dbReference>
<reference evidence="15" key="1">
    <citation type="submission" date="2020-05" db="UniProtKB">
        <authorList>
            <consortium name="EnsemblMetazoa"/>
        </authorList>
    </citation>
    <scope>IDENTIFICATION</scope>
    <source>
        <strain evidence="15">MAF</strain>
    </source>
</reference>
<evidence type="ECO:0000313" key="15">
    <source>
        <dbReference type="EnsemblMetazoa" id="AMEM008593-PA"/>
    </source>
</evidence>
<comment type="subcellular location">
    <subcellularLocation>
        <location evidence="1">Membrane</location>
        <topology evidence="1">Single-pass type I membrane protein</topology>
    </subcellularLocation>
</comment>
<keyword evidence="9 11" id="KW-0472">Membrane</keyword>
<keyword evidence="5" id="KW-0677">Repeat</keyword>
<dbReference type="PROSITE" id="PS50853">
    <property type="entry name" value="FN3"/>
    <property type="match status" value="3"/>
</dbReference>
<dbReference type="CTD" id="36790"/>
<dbReference type="GeneID" id="121598475"/>
<evidence type="ECO:0000256" key="8">
    <source>
        <dbReference type="ARBA" id="ARBA00022989"/>
    </source>
</evidence>
<dbReference type="InterPro" id="IPR016130">
    <property type="entry name" value="Tyr_Pase_AS"/>
</dbReference>
<evidence type="ECO:0000259" key="13">
    <source>
        <dbReference type="PROSITE" id="PS50056"/>
    </source>
</evidence>
<dbReference type="VEuPathDB" id="VectorBase:AMEM008593"/>
<dbReference type="CDD" id="cd00047">
    <property type="entry name" value="PTPc"/>
    <property type="match status" value="1"/>
</dbReference>
<dbReference type="STRING" id="30066.A0A182V4A0"/>
<evidence type="ECO:0000256" key="7">
    <source>
        <dbReference type="ARBA" id="ARBA00022912"/>
    </source>
</evidence>
<dbReference type="GO" id="GO:0004725">
    <property type="term" value="F:protein tyrosine phosphatase activity"/>
    <property type="evidence" value="ECO:0007669"/>
    <property type="project" value="UniProtKB-EC"/>
</dbReference>
<dbReference type="RefSeq" id="XP_041781316.1">
    <property type="nucleotide sequence ID" value="XM_041925382.1"/>
</dbReference>
<feature type="domain" description="Fibronectin type-III" evidence="14">
    <location>
        <begin position="369"/>
        <end position="458"/>
    </location>
</feature>
<dbReference type="SUPFAM" id="SSF49265">
    <property type="entry name" value="Fibronectin type III"/>
    <property type="match status" value="2"/>
</dbReference>
<sequence>MVVQGIVLLVVVLLGRVWTLIHTGRAVYNDENSALRLSALPSQTFDDLDELDQRNGHCRLKPLNITVSRSVVSVEEWSDEKDHNVFYHLEVQWIQPNATVSSANLTAWLMQNIALPVQDQCTLLKLKACRNDLRTSVCVCGDWEPQCGKITDIQVLEVGNDNPSFVLTWKVQDQACVHRYELLMGSSVISLEIPFVGMSGLQPGKKYRVVLKIICINAGKVQHLLEIYVKSPVKQTTPNPWRCGLEFYVQNRNEIGVVINDNPKTFQFYHIARPITKRKVCSKEARKESYKTKTHGKLSVSDTNFQPNRVPVDVSILQLPLDAFSKPSHIELPSNAKSKVLSAIPPLCPGLRTRSSSGDVIIKPQTVGPVRDLRANTDLDRSVLLSWRPPKEDAACVKEYLITWSSESAIIDASRTVYNVTNLEPCMTYEFTVNAIDHSNGKGTPESISATVRELQQLSQVTELELNEVEPRSLSVKWKPPTNGTFCVESYRVVAWYNNPANSADVTEVFSNTTTDQHVTFGEVIACMSYTVQVIPISTSKNDGLNEIGTIKTKERTILSYHVEPIRAIALSSRSLELSTMLHSENNNNCLLVTVAFNCTKMVEGEPDPESQVIKEFVIPNGNNTFEGIVEPLVPYSTYECNAKIQNIAGWSDPTPAYTFVTAEDVPESPSVIELVGKNRSIGIIWKAPTVKNGVVVRYRIHVRMVAPEYPLPKLCAPLEEFNETVDLRDEVNPDESRSWDGIEFEHVVAKLNPYTLYMVQVAAATGAGFGPYTEPVEVVTLPDVSNVTASFRIDKIEGPELNQTYKSSVWFGWDLPCGLNGRLKRFVGEMYGIREQDPPNPHALTWEVNVGEEEEILDVYSYVEDRLKPEYNYTVAIRVEVVAVEELSDEVKVQFESPAGIPSIDQKEEWFNVDVFEAPNPTNTARIMLGNITLTSDIGSIRYMALLISERLCQPDPTPRTDFINSTGGTQWPSVSDWYLANKKRCAEQYQTTPKFWNPMARIQRATTAREAAGLVEYVIGNENCDIGQEYCNGPLKPGTEYALIVRIFSRSGYTDSEMQVFRTDSLIKVGLIVSAVLACLVLAFLGGLFVVWRKQRLLLPAQQTRGPPTEEPADIPVKNFPHQYDELFQSNREKVSKEFQAINYFSDFALQDTGSFQSARENERKNRYVNILPYDSNRVLLDSNEDGEEGEYGANDYINASFIEGYKYQREYIATQGPKQETCADFWRMVLQYEIESIVMLTQPIDHDKNKCCQYFPRFDQYTDYGDIRVKCTQELNLSLYYKRLFLVSKGNLTKAVFHYHFLEWPDHSCPASTADLIKFCKIVRAERKSYAIPLVVHCSAGVGRTGTFIALDIVLQRLQQEKKINVYDTVKQLRRQRVKMVQTLDQYTFLYQCCMEYVSKSNRKKPKTSNIEIIRRDEKGKQHYPDVILEVEQQHIAVGNGGKPLFNIKFPKSVNAGGLANVSFAPNEIESDKSV</sequence>
<dbReference type="PRINTS" id="PR00700">
    <property type="entry name" value="PRTYPHPHTASE"/>
</dbReference>
<keyword evidence="6" id="KW-0378">Hydrolase</keyword>
<dbReference type="InterPro" id="IPR013783">
    <property type="entry name" value="Ig-like_fold"/>
</dbReference>
<dbReference type="GO" id="GO:0048666">
    <property type="term" value="P:neuron development"/>
    <property type="evidence" value="ECO:0007669"/>
    <property type="project" value="UniProtKB-ARBA"/>
</dbReference>
<keyword evidence="8 11" id="KW-1133">Transmembrane helix</keyword>
<dbReference type="SUPFAM" id="SSF52799">
    <property type="entry name" value="(Phosphotyrosine protein) phosphatases II"/>
    <property type="match status" value="1"/>
</dbReference>
<dbReference type="CDD" id="cd00063">
    <property type="entry name" value="FN3"/>
    <property type="match status" value="3"/>
</dbReference>
<dbReference type="KEGG" id="amer:121598475"/>
<dbReference type="PANTHER" id="PTHR46957">
    <property type="entry name" value="CYTOKINE RECEPTOR"/>
    <property type="match status" value="1"/>
</dbReference>